<keyword evidence="4" id="KW-1185">Reference proteome</keyword>
<dbReference type="InterPro" id="IPR009734">
    <property type="entry name" value="Myoviridae_GpU"/>
</dbReference>
<accession>A0A5C5CTJ8</accession>
<evidence type="ECO:0000313" key="4">
    <source>
        <dbReference type="Proteomes" id="UP000553980"/>
    </source>
</evidence>
<protein>
    <submittedName>
        <fullName evidence="2">Phage tail protein</fullName>
    </submittedName>
</protein>
<gene>
    <name evidence="2" type="ORF">FIB18_04175</name>
    <name evidence="1" type="ORF">GGQ79_001094</name>
</gene>
<dbReference type="EMBL" id="JACIEX010000002">
    <property type="protein sequence ID" value="MBB4092609.1"/>
    <property type="molecule type" value="Genomic_DNA"/>
</dbReference>
<reference evidence="2 3" key="1">
    <citation type="journal article" date="2011" name="Int. J. Syst. Evol. Microbiol.">
        <title>Ochrobactrum pecoris sp. nov., isolated from farm animals.</title>
        <authorList>
            <person name="Kampfer P."/>
            <person name="Huber B."/>
            <person name="Busse H.J."/>
            <person name="Scholz H.C."/>
            <person name="Tomaso H."/>
            <person name="Hotzel H."/>
            <person name="Melzer F."/>
        </authorList>
    </citation>
    <scope>NUCLEOTIDE SEQUENCE [LARGE SCALE GENOMIC DNA]</scope>
    <source>
        <strain evidence="2 3">08RB2639</strain>
    </source>
</reference>
<reference evidence="2" key="2">
    <citation type="submission" date="2019-06" db="EMBL/GenBank/DDBJ databases">
        <authorList>
            <person name="Hu M."/>
        </authorList>
    </citation>
    <scope>NUCLEOTIDE SEQUENCE</scope>
    <source>
        <strain evidence="2">08RB2639</strain>
    </source>
</reference>
<sequence>MAIPMCLGPFMFHSLRFGYRGLKRDLSTRWADINTVGGLNRLQWTGGDDDRTTIEGVLFPHEFGGLAVLEGLRGAAVAGTVLPLITLAGNVYGMHVIEGISEDQSYHTALGQPRMDVFRIQLKRYSGGSFSPISVIQSLFG</sequence>
<dbReference type="Proteomes" id="UP000553980">
    <property type="component" value="Unassembled WGS sequence"/>
</dbReference>
<dbReference type="EMBL" id="VEWK01000002">
    <property type="protein sequence ID" value="TNV14434.1"/>
    <property type="molecule type" value="Genomic_DNA"/>
</dbReference>
<dbReference type="AlphaFoldDB" id="A0A5C5CTJ8"/>
<evidence type="ECO:0000313" key="3">
    <source>
        <dbReference type="Proteomes" id="UP000313390"/>
    </source>
</evidence>
<organism evidence="2 3">
    <name type="scientific">Brucella pecoris</name>
    <dbReference type="NCBI Taxonomy" id="867683"/>
    <lineage>
        <taxon>Bacteria</taxon>
        <taxon>Pseudomonadati</taxon>
        <taxon>Pseudomonadota</taxon>
        <taxon>Alphaproteobacteria</taxon>
        <taxon>Hyphomicrobiales</taxon>
        <taxon>Brucellaceae</taxon>
        <taxon>Brucella/Ochrobactrum group</taxon>
        <taxon>Brucella</taxon>
    </lineage>
</organism>
<evidence type="ECO:0000313" key="1">
    <source>
        <dbReference type="EMBL" id="MBB4092609.1"/>
    </source>
</evidence>
<comment type="caution">
    <text evidence="2">The sequence shown here is derived from an EMBL/GenBank/DDBJ whole genome shotgun (WGS) entry which is preliminary data.</text>
</comment>
<reference evidence="1 4" key="3">
    <citation type="submission" date="2020-08" db="EMBL/GenBank/DDBJ databases">
        <title>Genomic Encyclopedia of Type Strains, Phase IV (KMG-IV): sequencing the most valuable type-strain genomes for metagenomic binning, comparative biology and taxonomic classification.</title>
        <authorList>
            <person name="Goeker M."/>
        </authorList>
    </citation>
    <scope>NUCLEOTIDE SEQUENCE [LARGE SCALE GENOMIC DNA]</scope>
    <source>
        <strain evidence="1 4">DSM 23868</strain>
    </source>
</reference>
<dbReference type="Proteomes" id="UP000313390">
    <property type="component" value="Unassembled WGS sequence"/>
</dbReference>
<dbReference type="Pfam" id="PF06995">
    <property type="entry name" value="Phage_P2_GpU"/>
    <property type="match status" value="1"/>
</dbReference>
<name>A0A5C5CTJ8_9HYPH</name>
<dbReference type="RefSeq" id="WP_140019572.1">
    <property type="nucleotide sequence ID" value="NZ_JACIEX010000002.1"/>
</dbReference>
<proteinExistence type="predicted"/>
<dbReference type="OrthoDB" id="1550902at2"/>
<evidence type="ECO:0000313" key="2">
    <source>
        <dbReference type="EMBL" id="TNV14434.1"/>
    </source>
</evidence>